<comment type="similarity">
    <text evidence="2">Belongs to the peptidase S54 family.</text>
</comment>
<evidence type="ECO:0000256" key="3">
    <source>
        <dbReference type="ARBA" id="ARBA00022692"/>
    </source>
</evidence>
<comment type="subcellular location">
    <subcellularLocation>
        <location evidence="1">Membrane</location>
        <topology evidence="1">Multi-pass membrane protein</topology>
    </subcellularLocation>
</comment>
<accession>A0A1X2I0F7</accession>
<evidence type="ECO:0000256" key="5">
    <source>
        <dbReference type="ARBA" id="ARBA00022989"/>
    </source>
</evidence>
<dbReference type="OrthoDB" id="10260614at2759"/>
<dbReference type="EMBL" id="MCGE01000038">
    <property type="protein sequence ID" value="ORZ06686.1"/>
    <property type="molecule type" value="Genomic_DNA"/>
</dbReference>
<dbReference type="SUPFAM" id="SSF144091">
    <property type="entry name" value="Rhomboid-like"/>
    <property type="match status" value="1"/>
</dbReference>
<sequence length="499" mass="57191">MLNILQRQLSPRIYYSGLTSRLHYLQRNTALSSRRYRSFTSNSNCTNTTTSTKSPIPQPNTPLSSSSSSSSTSSTTIPHSTSTSTSKTASSPSFQDIQPWKHYIAPTLFALVTIGGSFLVAASSYERQETFLFRRTQYRRELLRRKLRNDSVDKDTFEAYEWRRHHDDKYRKQQQGEERHERKENEDEDVSTIQQQQQLLLLKQLQKQQEEREDPGRHGGLDRSLGMIKSWIKYQWYQCEQLYQALLSPSTLSPSHRTVGCLIGLNLLVFAGWRLLPLKCQPFMTRWFTNHPAWCVGPRNLTLITASFSHQHLLPLAINMTALWYFGTTLHDILGQQQFLAFYLSSAVTATTASRWLSLLTRKYRPLLLLPSATSTGASGAVYSCLAALTVLHPSSTVDFIPWVPVQLDIALPSLLTLDLTGILFRWRLFDHYSHIGGTGFGLWYMAYGQEKMWIPLVRKIRDIRDRNERNGRNGSGPPTTSIDIPTQLPWIRRVNKEG</sequence>
<dbReference type="GO" id="GO:0004252">
    <property type="term" value="F:serine-type endopeptidase activity"/>
    <property type="evidence" value="ECO:0007669"/>
    <property type="project" value="InterPro"/>
</dbReference>
<protein>
    <recommendedName>
        <fullName evidence="8">Peptidase S54 rhomboid domain-containing protein</fullName>
    </recommendedName>
</protein>
<evidence type="ECO:0000256" key="4">
    <source>
        <dbReference type="ARBA" id="ARBA00022801"/>
    </source>
</evidence>
<dbReference type="PANTHER" id="PTHR43731:SF14">
    <property type="entry name" value="PRESENILIN-ASSOCIATED RHOMBOID-LIKE PROTEIN, MITOCHONDRIAL"/>
    <property type="match status" value="1"/>
</dbReference>
<dbReference type="Pfam" id="PF01694">
    <property type="entry name" value="Rhomboid"/>
    <property type="match status" value="1"/>
</dbReference>
<comment type="caution">
    <text evidence="9">The sequence shown here is derived from an EMBL/GenBank/DDBJ whole genome shotgun (WGS) entry which is preliminary data.</text>
</comment>
<organism evidence="9 10">
    <name type="scientific">Absidia repens</name>
    <dbReference type="NCBI Taxonomy" id="90262"/>
    <lineage>
        <taxon>Eukaryota</taxon>
        <taxon>Fungi</taxon>
        <taxon>Fungi incertae sedis</taxon>
        <taxon>Mucoromycota</taxon>
        <taxon>Mucoromycotina</taxon>
        <taxon>Mucoromycetes</taxon>
        <taxon>Mucorales</taxon>
        <taxon>Cunninghamellaceae</taxon>
        <taxon>Absidia</taxon>
    </lineage>
</organism>
<keyword evidence="4" id="KW-0378">Hydrolase</keyword>
<proteinExistence type="inferred from homology"/>
<evidence type="ECO:0000259" key="8">
    <source>
        <dbReference type="Pfam" id="PF01694"/>
    </source>
</evidence>
<evidence type="ECO:0000256" key="6">
    <source>
        <dbReference type="ARBA" id="ARBA00023136"/>
    </source>
</evidence>
<evidence type="ECO:0000256" key="7">
    <source>
        <dbReference type="SAM" id="MobiDB-lite"/>
    </source>
</evidence>
<gene>
    <name evidence="9" type="ORF">BCR42DRAFT_426980</name>
</gene>
<feature type="compositionally biased region" description="Low complexity" evidence="7">
    <location>
        <begin position="41"/>
        <end position="52"/>
    </location>
</feature>
<feature type="compositionally biased region" description="Basic and acidic residues" evidence="7">
    <location>
        <begin position="167"/>
        <end position="185"/>
    </location>
</feature>
<keyword evidence="10" id="KW-1185">Reference proteome</keyword>
<dbReference type="Gene3D" id="1.20.1540.10">
    <property type="entry name" value="Rhomboid-like"/>
    <property type="match status" value="1"/>
</dbReference>
<dbReference type="PANTHER" id="PTHR43731">
    <property type="entry name" value="RHOMBOID PROTEASE"/>
    <property type="match status" value="1"/>
</dbReference>
<feature type="domain" description="Peptidase S54 rhomboid" evidence="8">
    <location>
        <begin position="302"/>
        <end position="448"/>
    </location>
</feature>
<reference evidence="9 10" key="1">
    <citation type="submission" date="2016-07" db="EMBL/GenBank/DDBJ databases">
        <title>Pervasive Adenine N6-methylation of Active Genes in Fungi.</title>
        <authorList>
            <consortium name="DOE Joint Genome Institute"/>
            <person name="Mondo S.J."/>
            <person name="Dannebaum R.O."/>
            <person name="Kuo R.C."/>
            <person name="Labutti K."/>
            <person name="Haridas S."/>
            <person name="Kuo A."/>
            <person name="Salamov A."/>
            <person name="Ahrendt S.R."/>
            <person name="Lipzen A."/>
            <person name="Sullivan W."/>
            <person name="Andreopoulos W.B."/>
            <person name="Clum A."/>
            <person name="Lindquist E."/>
            <person name="Daum C."/>
            <person name="Ramamoorthy G.K."/>
            <person name="Gryganskyi A."/>
            <person name="Culley D."/>
            <person name="Magnuson J.K."/>
            <person name="James T.Y."/>
            <person name="O'Malley M.A."/>
            <person name="Stajich J.E."/>
            <person name="Spatafora J.W."/>
            <person name="Visel A."/>
            <person name="Grigoriev I.V."/>
        </authorList>
    </citation>
    <scope>NUCLEOTIDE SEQUENCE [LARGE SCALE GENOMIC DNA]</scope>
    <source>
        <strain evidence="9 10">NRRL 1336</strain>
    </source>
</reference>
<dbReference type="GO" id="GO:0016020">
    <property type="term" value="C:membrane"/>
    <property type="evidence" value="ECO:0007669"/>
    <property type="project" value="UniProtKB-SubCell"/>
</dbReference>
<dbReference type="STRING" id="90262.A0A1X2I0F7"/>
<dbReference type="Proteomes" id="UP000193560">
    <property type="component" value="Unassembled WGS sequence"/>
</dbReference>
<evidence type="ECO:0000313" key="9">
    <source>
        <dbReference type="EMBL" id="ORZ06686.1"/>
    </source>
</evidence>
<keyword evidence="5" id="KW-1133">Transmembrane helix</keyword>
<dbReference type="InterPro" id="IPR035952">
    <property type="entry name" value="Rhomboid-like_sf"/>
</dbReference>
<feature type="region of interest" description="Disordered" evidence="7">
    <location>
        <begin position="167"/>
        <end position="190"/>
    </location>
</feature>
<keyword evidence="3" id="KW-0812">Transmembrane</keyword>
<keyword evidence="6" id="KW-0472">Membrane</keyword>
<dbReference type="AlphaFoldDB" id="A0A1X2I0F7"/>
<evidence type="ECO:0000256" key="1">
    <source>
        <dbReference type="ARBA" id="ARBA00004141"/>
    </source>
</evidence>
<feature type="compositionally biased region" description="Low complexity" evidence="7">
    <location>
        <begin position="61"/>
        <end position="92"/>
    </location>
</feature>
<dbReference type="InterPro" id="IPR022764">
    <property type="entry name" value="Peptidase_S54_rhomboid_dom"/>
</dbReference>
<feature type="region of interest" description="Disordered" evidence="7">
    <location>
        <begin position="41"/>
        <end position="92"/>
    </location>
</feature>
<evidence type="ECO:0000313" key="10">
    <source>
        <dbReference type="Proteomes" id="UP000193560"/>
    </source>
</evidence>
<name>A0A1X2I0F7_9FUNG</name>
<dbReference type="InterPro" id="IPR050925">
    <property type="entry name" value="Rhomboid_protease_S54"/>
</dbReference>
<dbReference type="GO" id="GO:0006465">
    <property type="term" value="P:signal peptide processing"/>
    <property type="evidence" value="ECO:0007669"/>
    <property type="project" value="TreeGrafter"/>
</dbReference>
<evidence type="ECO:0000256" key="2">
    <source>
        <dbReference type="ARBA" id="ARBA00009045"/>
    </source>
</evidence>